<sequence>MDFKYVPFGWALAAMALVYPAFASWHEYAEAGLSEKSMGAAVAQTAILVVAALYAAVSERSASLTFFLAISFAFSLWVLASFAVGAGTLPTYAAAVVLTGIGIWAALEMMNRNAQRRTTYLS</sequence>
<name>A0A1H1SVQ7_9CORY</name>
<feature type="transmembrane region" description="Helical" evidence="1">
    <location>
        <begin position="39"/>
        <end position="57"/>
    </location>
</feature>
<feature type="transmembrane region" description="Helical" evidence="1">
    <location>
        <begin position="89"/>
        <end position="107"/>
    </location>
</feature>
<organism evidence="2 3">
    <name type="scientific">Corynebacterium timonense</name>
    <dbReference type="NCBI Taxonomy" id="441500"/>
    <lineage>
        <taxon>Bacteria</taxon>
        <taxon>Bacillati</taxon>
        <taxon>Actinomycetota</taxon>
        <taxon>Actinomycetes</taxon>
        <taxon>Mycobacteriales</taxon>
        <taxon>Corynebacteriaceae</taxon>
        <taxon>Corynebacterium</taxon>
    </lineage>
</organism>
<feature type="transmembrane region" description="Helical" evidence="1">
    <location>
        <begin position="64"/>
        <end position="83"/>
    </location>
</feature>
<keyword evidence="1" id="KW-0812">Transmembrane</keyword>
<keyword evidence="1" id="KW-1133">Transmembrane helix</keyword>
<dbReference type="OrthoDB" id="4427070at2"/>
<proteinExistence type="predicted"/>
<keyword evidence="1" id="KW-0472">Membrane</keyword>
<evidence type="ECO:0000313" key="3">
    <source>
        <dbReference type="Proteomes" id="UP000182237"/>
    </source>
</evidence>
<dbReference type="STRING" id="1203190.GCA_000312345_01084"/>
<keyword evidence="3" id="KW-1185">Reference proteome</keyword>
<protein>
    <submittedName>
        <fullName evidence="2">Uncharacterized protein</fullName>
    </submittedName>
</protein>
<dbReference type="RefSeq" id="WP_019193919.1">
    <property type="nucleotide sequence ID" value="NZ_LT629765.1"/>
</dbReference>
<gene>
    <name evidence="2" type="ORF">SAMN04488539_1836</name>
</gene>
<reference evidence="2 3" key="1">
    <citation type="submission" date="2016-10" db="EMBL/GenBank/DDBJ databases">
        <authorList>
            <person name="de Groot N.N."/>
        </authorList>
    </citation>
    <scope>NUCLEOTIDE SEQUENCE [LARGE SCALE GENOMIC DNA]</scope>
    <source>
        <strain evidence="2 3">DSM 45434</strain>
    </source>
</reference>
<dbReference type="AlphaFoldDB" id="A0A1H1SVQ7"/>
<evidence type="ECO:0000256" key="1">
    <source>
        <dbReference type="SAM" id="Phobius"/>
    </source>
</evidence>
<dbReference type="Proteomes" id="UP000182237">
    <property type="component" value="Chromosome I"/>
</dbReference>
<accession>A0A1H1SVQ7</accession>
<dbReference type="EMBL" id="LT629765">
    <property type="protein sequence ID" value="SDS52065.1"/>
    <property type="molecule type" value="Genomic_DNA"/>
</dbReference>
<evidence type="ECO:0000313" key="2">
    <source>
        <dbReference type="EMBL" id="SDS52065.1"/>
    </source>
</evidence>